<comment type="caution">
    <text evidence="2">The sequence shown here is derived from an EMBL/GenBank/DDBJ whole genome shotgun (WGS) entry which is preliminary data.</text>
</comment>
<sequence>MSIPTPVSYGSADPIPGLRRLLIAGTAGGVGTTTVAALLFAELRQAGNAPFLIDHTGGGLGPRIPGGDEVPAVDHRFRLHDLGRNVAAAAGELADPGTTLIMVTAATPLGRTLAAEHLRMINTGGQQVVVVQVESFGRRPRRSVPTERGTVDPQPAIRGQVLLPVDDVLAAGGRIPYNRLARPTRQAVRRLIAVVRPDLAR</sequence>
<name>A0A917W5M3_9ACTN</name>
<keyword evidence="3" id="KW-1185">Reference proteome</keyword>
<keyword evidence="1" id="KW-0812">Transmembrane</keyword>
<protein>
    <submittedName>
        <fullName evidence="2">Uncharacterized protein</fullName>
    </submittedName>
</protein>
<evidence type="ECO:0000313" key="3">
    <source>
        <dbReference type="Proteomes" id="UP000613840"/>
    </source>
</evidence>
<proteinExistence type="predicted"/>
<gene>
    <name evidence="2" type="ORF">GCM10011575_33190</name>
</gene>
<evidence type="ECO:0000313" key="2">
    <source>
        <dbReference type="EMBL" id="GGL72146.1"/>
    </source>
</evidence>
<accession>A0A917W5M3</accession>
<dbReference type="InterPro" id="IPR027417">
    <property type="entry name" value="P-loop_NTPase"/>
</dbReference>
<keyword evidence="1" id="KW-0472">Membrane</keyword>
<feature type="transmembrane region" description="Helical" evidence="1">
    <location>
        <begin position="20"/>
        <end position="41"/>
    </location>
</feature>
<keyword evidence="1" id="KW-1133">Transmembrane helix</keyword>
<dbReference type="EMBL" id="BMMZ01000008">
    <property type="protein sequence ID" value="GGL72146.1"/>
    <property type="molecule type" value="Genomic_DNA"/>
</dbReference>
<dbReference type="Proteomes" id="UP000613840">
    <property type="component" value="Unassembled WGS sequence"/>
</dbReference>
<organism evidence="2 3">
    <name type="scientific">Microlunatus endophyticus</name>
    <dbReference type="NCBI Taxonomy" id="1716077"/>
    <lineage>
        <taxon>Bacteria</taxon>
        <taxon>Bacillati</taxon>
        <taxon>Actinomycetota</taxon>
        <taxon>Actinomycetes</taxon>
        <taxon>Propionibacteriales</taxon>
        <taxon>Propionibacteriaceae</taxon>
        <taxon>Microlunatus</taxon>
    </lineage>
</organism>
<reference evidence="2" key="1">
    <citation type="journal article" date="2014" name="Int. J. Syst. Evol. Microbiol.">
        <title>Complete genome sequence of Corynebacterium casei LMG S-19264T (=DSM 44701T), isolated from a smear-ripened cheese.</title>
        <authorList>
            <consortium name="US DOE Joint Genome Institute (JGI-PGF)"/>
            <person name="Walter F."/>
            <person name="Albersmeier A."/>
            <person name="Kalinowski J."/>
            <person name="Ruckert C."/>
        </authorList>
    </citation>
    <scope>NUCLEOTIDE SEQUENCE</scope>
    <source>
        <strain evidence="2">CGMCC 4.7306</strain>
    </source>
</reference>
<dbReference type="AlphaFoldDB" id="A0A917W5M3"/>
<dbReference type="RefSeq" id="WP_188896475.1">
    <property type="nucleotide sequence ID" value="NZ_BMMZ01000008.1"/>
</dbReference>
<dbReference type="SUPFAM" id="SSF52540">
    <property type="entry name" value="P-loop containing nucleoside triphosphate hydrolases"/>
    <property type="match status" value="1"/>
</dbReference>
<evidence type="ECO:0000256" key="1">
    <source>
        <dbReference type="SAM" id="Phobius"/>
    </source>
</evidence>
<reference evidence="2" key="2">
    <citation type="submission" date="2020-09" db="EMBL/GenBank/DDBJ databases">
        <authorList>
            <person name="Sun Q."/>
            <person name="Zhou Y."/>
        </authorList>
    </citation>
    <scope>NUCLEOTIDE SEQUENCE</scope>
    <source>
        <strain evidence="2">CGMCC 4.7306</strain>
    </source>
</reference>